<dbReference type="EMBL" id="CM000882">
    <property type="protein sequence ID" value="KQJ95057.1"/>
    <property type="molecule type" value="Genomic_DNA"/>
</dbReference>
<accession>A0A0Q3Q082</accession>
<dbReference type="Gramene" id="KQJ95057">
    <property type="protein sequence ID" value="KQJ95057"/>
    <property type="gene ID" value="BRADI_3g14943v3"/>
</dbReference>
<proteinExistence type="predicted"/>
<reference evidence="1 2" key="1">
    <citation type="journal article" date="2010" name="Nature">
        <title>Genome sequencing and analysis of the model grass Brachypodium distachyon.</title>
        <authorList>
            <consortium name="International Brachypodium Initiative"/>
        </authorList>
    </citation>
    <scope>NUCLEOTIDE SEQUENCE [LARGE SCALE GENOMIC DNA]</scope>
    <source>
        <strain evidence="1 2">Bd21</strain>
    </source>
</reference>
<gene>
    <name evidence="1" type="ORF">BRADI_3g14943v3</name>
</gene>
<name>A0A0Q3Q082_BRADI</name>
<dbReference type="AlphaFoldDB" id="A0A0Q3Q082"/>
<protein>
    <submittedName>
        <fullName evidence="1 2">Uncharacterized protein</fullName>
    </submittedName>
</protein>
<sequence>MAPLRMMRPQMRQHLALYHPIIPAQAMLLGRSNNRDKRCSIKEENEAISRDIEAVEWAQEAKQIVRRMWRFHT</sequence>
<evidence type="ECO:0000313" key="1">
    <source>
        <dbReference type="EMBL" id="KQJ95057.1"/>
    </source>
</evidence>
<dbReference type="Proteomes" id="UP000008810">
    <property type="component" value="Chromosome 3"/>
</dbReference>
<evidence type="ECO:0000313" key="3">
    <source>
        <dbReference type="Proteomes" id="UP000008810"/>
    </source>
</evidence>
<evidence type="ECO:0000313" key="2">
    <source>
        <dbReference type="EnsemblPlants" id="KQJ95057"/>
    </source>
</evidence>
<reference evidence="2" key="3">
    <citation type="submission" date="2018-08" db="UniProtKB">
        <authorList>
            <consortium name="EnsemblPlants"/>
        </authorList>
    </citation>
    <scope>IDENTIFICATION</scope>
    <source>
        <strain evidence="2">cv. Bd21</strain>
    </source>
</reference>
<keyword evidence="3" id="KW-1185">Reference proteome</keyword>
<dbReference type="EnsemblPlants" id="KQJ95057">
    <property type="protein sequence ID" value="KQJ95057"/>
    <property type="gene ID" value="BRADI_3g14943v3"/>
</dbReference>
<dbReference type="InParanoid" id="A0A0Q3Q082"/>
<organism evidence="1">
    <name type="scientific">Brachypodium distachyon</name>
    <name type="common">Purple false brome</name>
    <name type="synonym">Trachynia distachya</name>
    <dbReference type="NCBI Taxonomy" id="15368"/>
    <lineage>
        <taxon>Eukaryota</taxon>
        <taxon>Viridiplantae</taxon>
        <taxon>Streptophyta</taxon>
        <taxon>Embryophyta</taxon>
        <taxon>Tracheophyta</taxon>
        <taxon>Spermatophyta</taxon>
        <taxon>Magnoliopsida</taxon>
        <taxon>Liliopsida</taxon>
        <taxon>Poales</taxon>
        <taxon>Poaceae</taxon>
        <taxon>BOP clade</taxon>
        <taxon>Pooideae</taxon>
        <taxon>Stipodae</taxon>
        <taxon>Brachypodieae</taxon>
        <taxon>Brachypodium</taxon>
    </lineage>
</organism>
<reference evidence="1" key="2">
    <citation type="submission" date="2017-06" db="EMBL/GenBank/DDBJ databases">
        <title>WGS assembly of Brachypodium distachyon.</title>
        <authorList>
            <consortium name="The International Brachypodium Initiative"/>
            <person name="Lucas S."/>
            <person name="Harmon-Smith M."/>
            <person name="Lail K."/>
            <person name="Tice H."/>
            <person name="Grimwood J."/>
            <person name="Bruce D."/>
            <person name="Barry K."/>
            <person name="Shu S."/>
            <person name="Lindquist E."/>
            <person name="Wang M."/>
            <person name="Pitluck S."/>
            <person name="Vogel J.P."/>
            <person name="Garvin D.F."/>
            <person name="Mockler T.C."/>
            <person name="Schmutz J."/>
            <person name="Rokhsar D."/>
            <person name="Bevan M.W."/>
        </authorList>
    </citation>
    <scope>NUCLEOTIDE SEQUENCE</scope>
    <source>
        <strain evidence="1">Bd21</strain>
    </source>
</reference>